<dbReference type="Proteomes" id="UP000694941">
    <property type="component" value="Unplaced"/>
</dbReference>
<gene>
    <name evidence="4" type="primary">LOC111089541</name>
</gene>
<proteinExistence type="predicted"/>
<evidence type="ECO:0000313" key="3">
    <source>
        <dbReference type="Proteomes" id="UP000694941"/>
    </source>
</evidence>
<organism evidence="3 4">
    <name type="scientific">Limulus polyphemus</name>
    <name type="common">Atlantic horseshoe crab</name>
    <dbReference type="NCBI Taxonomy" id="6850"/>
    <lineage>
        <taxon>Eukaryota</taxon>
        <taxon>Metazoa</taxon>
        <taxon>Ecdysozoa</taxon>
        <taxon>Arthropoda</taxon>
        <taxon>Chelicerata</taxon>
        <taxon>Merostomata</taxon>
        <taxon>Xiphosura</taxon>
        <taxon>Limulidae</taxon>
        <taxon>Limulus</taxon>
    </lineage>
</organism>
<dbReference type="InterPro" id="IPR041418">
    <property type="entry name" value="SAM_3"/>
</dbReference>
<dbReference type="Gene3D" id="1.10.150.50">
    <property type="entry name" value="Transcription Factor, Ets-1"/>
    <property type="match status" value="1"/>
</dbReference>
<sequence length="135" mass="15287">MTGKMVFKLSRSRLEEVLGSEEGGRLHSHLTVQKKVSGYKTMNSHELQTILAERRRKIELSTDSTPTLSRNEVCKLFEGGVTRGSDSGDYCEPDRSNQNFDHEGYVPAPVDETQKMKITTDEWQRQQLIAEALAD</sequence>
<keyword evidence="3" id="KW-1185">Reference proteome</keyword>
<dbReference type="InterPro" id="IPR013761">
    <property type="entry name" value="SAM/pointed_sf"/>
</dbReference>
<dbReference type="GeneID" id="111089541"/>
<evidence type="ECO:0000259" key="2">
    <source>
        <dbReference type="Pfam" id="PF18016"/>
    </source>
</evidence>
<dbReference type="Pfam" id="PF18016">
    <property type="entry name" value="SAM_3"/>
    <property type="match status" value="1"/>
</dbReference>
<feature type="region of interest" description="Disordered" evidence="1">
    <location>
        <begin position="85"/>
        <end position="106"/>
    </location>
</feature>
<name>A0ABM1TPZ9_LIMPO</name>
<protein>
    <submittedName>
        <fullName evidence="4">Uncharacterized protein LOC111089541</fullName>
    </submittedName>
</protein>
<evidence type="ECO:0000313" key="4">
    <source>
        <dbReference type="RefSeq" id="XP_022257955.1"/>
    </source>
</evidence>
<accession>A0ABM1TPZ9</accession>
<feature type="compositionally biased region" description="Basic and acidic residues" evidence="1">
    <location>
        <begin position="92"/>
        <end position="104"/>
    </location>
</feature>
<dbReference type="RefSeq" id="XP_022257955.1">
    <property type="nucleotide sequence ID" value="XM_022402247.1"/>
</dbReference>
<feature type="domain" description="SAM" evidence="2">
    <location>
        <begin position="2"/>
        <end position="31"/>
    </location>
</feature>
<reference evidence="4" key="1">
    <citation type="submission" date="2025-08" db="UniProtKB">
        <authorList>
            <consortium name="RefSeq"/>
        </authorList>
    </citation>
    <scope>IDENTIFICATION</scope>
    <source>
        <tissue evidence="4">Muscle</tissue>
    </source>
</reference>
<evidence type="ECO:0000256" key="1">
    <source>
        <dbReference type="SAM" id="MobiDB-lite"/>
    </source>
</evidence>